<reference evidence="1 2" key="1">
    <citation type="journal article" date="2018" name="Nat. Genet.">
        <title>Extensive intraspecific gene order and gene structural variations between Mo17 and other maize genomes.</title>
        <authorList>
            <person name="Sun S."/>
            <person name="Zhou Y."/>
            <person name="Chen J."/>
            <person name="Shi J."/>
            <person name="Zhao H."/>
            <person name="Zhao H."/>
            <person name="Song W."/>
            <person name="Zhang M."/>
            <person name="Cui Y."/>
            <person name="Dong X."/>
            <person name="Liu H."/>
            <person name="Ma X."/>
            <person name="Jiao Y."/>
            <person name="Wang B."/>
            <person name="Wei X."/>
            <person name="Stein J.C."/>
            <person name="Glaubitz J.C."/>
            <person name="Lu F."/>
            <person name="Yu G."/>
            <person name="Liang C."/>
            <person name="Fengler K."/>
            <person name="Li B."/>
            <person name="Rafalski A."/>
            <person name="Schnable P.S."/>
            <person name="Ware D.H."/>
            <person name="Buckler E.S."/>
            <person name="Lai J."/>
        </authorList>
    </citation>
    <scope>NUCLEOTIDE SEQUENCE [LARGE SCALE GENOMIC DNA]</scope>
    <source>
        <strain evidence="2">cv. Missouri 17</strain>
        <tissue evidence="1">Seedling</tissue>
    </source>
</reference>
<organism evidence="1 2">
    <name type="scientific">Zea mays</name>
    <name type="common">Maize</name>
    <dbReference type="NCBI Taxonomy" id="4577"/>
    <lineage>
        <taxon>Eukaryota</taxon>
        <taxon>Viridiplantae</taxon>
        <taxon>Streptophyta</taxon>
        <taxon>Embryophyta</taxon>
        <taxon>Tracheophyta</taxon>
        <taxon>Spermatophyta</taxon>
        <taxon>Magnoliopsida</taxon>
        <taxon>Liliopsida</taxon>
        <taxon>Poales</taxon>
        <taxon>Poaceae</taxon>
        <taxon>PACMAD clade</taxon>
        <taxon>Panicoideae</taxon>
        <taxon>Andropogonodae</taxon>
        <taxon>Andropogoneae</taxon>
        <taxon>Tripsacinae</taxon>
        <taxon>Zea</taxon>
    </lineage>
</organism>
<name>A0A3L6FMD1_MAIZE</name>
<protein>
    <submittedName>
        <fullName evidence="1">Uncharacterized protein</fullName>
    </submittedName>
</protein>
<dbReference type="EMBL" id="NCVQ01000004">
    <property type="protein sequence ID" value="PWZ34385.1"/>
    <property type="molecule type" value="Genomic_DNA"/>
</dbReference>
<sequence>MGELGFGNLEGGTGAARLYLPIAPECPPMHPEPCFIEFPLLIGDLTTQGQFIMTPSFCCPDSLHGVAVFRERCSRTFFEFGATFGGDPGATEGLVHYSLAAQKPASICVDVRLLVTRVSPREAIPPLDFLPGAQSFLRQSSTAVELQPPHRRGGSHSKDEDIPHIAFEVCGHPVAVVRSPTARGVGAARFESSQPVEPEHPTVETNDGLLTAQPGLGETWSPGGHVDGSASGSLTEGFPVFCLRAMVLEELAHAEEHLRVLSTQRYNLSAAIDLVCDHLGVLHPGKHPSVLPGCNSSRLWSHSRAGGHRISTWGPLCLDRPLSSR</sequence>
<gene>
    <name evidence="1" type="ORF">Zm00014a_030220</name>
</gene>
<evidence type="ECO:0000313" key="2">
    <source>
        <dbReference type="Proteomes" id="UP000251960"/>
    </source>
</evidence>
<evidence type="ECO:0000313" key="1">
    <source>
        <dbReference type="EMBL" id="PWZ34385.1"/>
    </source>
</evidence>
<dbReference type="Proteomes" id="UP000251960">
    <property type="component" value="Chromosome 3"/>
</dbReference>
<comment type="caution">
    <text evidence="1">The sequence shown here is derived from an EMBL/GenBank/DDBJ whole genome shotgun (WGS) entry which is preliminary data.</text>
</comment>
<accession>A0A3L6FMD1</accession>
<proteinExistence type="predicted"/>
<dbReference type="AlphaFoldDB" id="A0A3L6FMD1"/>